<reference evidence="1" key="1">
    <citation type="submission" date="2021-02" db="EMBL/GenBank/DDBJ databases">
        <title>Genome sequence Cadophora malorum strain M34.</title>
        <authorList>
            <person name="Stefanovic E."/>
            <person name="Vu D."/>
            <person name="Scully C."/>
            <person name="Dijksterhuis J."/>
            <person name="Roader J."/>
            <person name="Houbraken J."/>
        </authorList>
    </citation>
    <scope>NUCLEOTIDE SEQUENCE</scope>
    <source>
        <strain evidence="1">M34</strain>
    </source>
</reference>
<dbReference type="AlphaFoldDB" id="A0A8H8BTU7"/>
<sequence>MSEKNCHSQNYIVEQAKRDITPSRFNLLGREHPYPEERKMTFCNSVSFAAVHYNQYWRTSPEPGPTNFIYANWQFTVGPGGEFVCEFLGDLADALIVVAPEFAIEDVALGEEIRVTCEEAIEMGLPG</sequence>
<protein>
    <submittedName>
        <fullName evidence="1">Uncharacterized protein</fullName>
    </submittedName>
</protein>
<proteinExistence type="predicted"/>
<accession>A0A8H8BTU7</accession>
<evidence type="ECO:0000313" key="2">
    <source>
        <dbReference type="Proteomes" id="UP000664132"/>
    </source>
</evidence>
<evidence type="ECO:0000313" key="1">
    <source>
        <dbReference type="EMBL" id="KAG4423504.1"/>
    </source>
</evidence>
<keyword evidence="2" id="KW-1185">Reference proteome</keyword>
<dbReference type="EMBL" id="JAFJYH010000033">
    <property type="protein sequence ID" value="KAG4423504.1"/>
    <property type="molecule type" value="Genomic_DNA"/>
</dbReference>
<dbReference type="OrthoDB" id="1896086at2759"/>
<gene>
    <name evidence="1" type="ORF">IFR04_003327</name>
</gene>
<name>A0A8H8BTU7_9HELO</name>
<comment type="caution">
    <text evidence="1">The sequence shown here is derived from an EMBL/GenBank/DDBJ whole genome shotgun (WGS) entry which is preliminary data.</text>
</comment>
<dbReference type="Proteomes" id="UP000664132">
    <property type="component" value="Unassembled WGS sequence"/>
</dbReference>
<organism evidence="1 2">
    <name type="scientific">Cadophora malorum</name>
    <dbReference type="NCBI Taxonomy" id="108018"/>
    <lineage>
        <taxon>Eukaryota</taxon>
        <taxon>Fungi</taxon>
        <taxon>Dikarya</taxon>
        <taxon>Ascomycota</taxon>
        <taxon>Pezizomycotina</taxon>
        <taxon>Leotiomycetes</taxon>
        <taxon>Helotiales</taxon>
        <taxon>Ploettnerulaceae</taxon>
        <taxon>Cadophora</taxon>
    </lineage>
</organism>